<dbReference type="Gene3D" id="1.20.1250.20">
    <property type="entry name" value="MFS general substrate transporter like domains"/>
    <property type="match status" value="1"/>
</dbReference>
<dbReference type="EMBL" id="VITT01000001">
    <property type="protein sequence ID" value="TWB64451.1"/>
    <property type="molecule type" value="Genomic_DNA"/>
</dbReference>
<feature type="domain" description="Major facilitator superfamily (MFS) profile" evidence="7">
    <location>
        <begin position="25"/>
        <end position="404"/>
    </location>
</feature>
<dbReference type="InterPro" id="IPR050189">
    <property type="entry name" value="MFS_Efflux_Transporters"/>
</dbReference>
<sequence>MHVVHETVTQGPAAQAAGQAAGRAPGIMLALLACLPVAGTLLVAQVLPQMGAAFPGTPGLDLKVALALTIPALAIALCSWGTGWLADRVGKRRLLLGALVVYAVLGVSPMALQDLGAIIIARAGTGIAEGVIMTCSTALIGDLYPTGKREGLLSLQTACASVAAVLFALIGGALGDLGWRMPFAVYAVSVLFVPAVLVLIPRSEDAVRPAAGGGGVPAALPKVPLLAVCGVTAVLSICFYVAQVQLPYLLNAIGAVAPSTVGLVSAMANAAVVAGTLCFAFLLRGRAPLIGGGISFLLTAVGLAVVGMSSHYAPLCLGLVIASFAGGVALPTFLNAAMALLNPDQRGLGAGMWQSSFWAGQFLSPILVIAVTGATGSLAGAVLVFAGLALAALLTVPWLLRSPSRL</sequence>
<feature type="transmembrane region" description="Helical" evidence="6">
    <location>
        <begin position="355"/>
        <end position="372"/>
    </location>
</feature>
<proteinExistence type="predicted"/>
<keyword evidence="4 6" id="KW-1133">Transmembrane helix</keyword>
<keyword evidence="3 6" id="KW-0812">Transmembrane</keyword>
<dbReference type="PANTHER" id="PTHR43124">
    <property type="entry name" value="PURINE EFFLUX PUMP PBUE"/>
    <property type="match status" value="1"/>
</dbReference>
<reference evidence="8 9" key="1">
    <citation type="submission" date="2019-06" db="EMBL/GenBank/DDBJ databases">
        <title>Genomic Encyclopedia of Type Strains, Phase IV (KMG-V): Genome sequencing to study the core and pangenomes of soil and plant-associated prokaryotes.</title>
        <authorList>
            <person name="Whitman W."/>
        </authorList>
    </citation>
    <scope>NUCLEOTIDE SEQUENCE [LARGE SCALE GENOMIC DNA]</scope>
    <source>
        <strain evidence="8 9">BR 11140</strain>
    </source>
</reference>
<feature type="transmembrane region" description="Helical" evidence="6">
    <location>
        <begin position="289"/>
        <end position="306"/>
    </location>
</feature>
<dbReference type="PROSITE" id="PS50850">
    <property type="entry name" value="MFS"/>
    <property type="match status" value="1"/>
</dbReference>
<dbReference type="CDD" id="cd17473">
    <property type="entry name" value="MFS_arabinose_efflux_permease_like"/>
    <property type="match status" value="1"/>
</dbReference>
<feature type="transmembrane region" description="Helical" evidence="6">
    <location>
        <begin position="26"/>
        <end position="44"/>
    </location>
</feature>
<accession>A0A560J0E4</accession>
<gene>
    <name evidence="8" type="ORF">FBZ92_101347</name>
</gene>
<comment type="caution">
    <text evidence="8">The sequence shown here is derived from an EMBL/GenBank/DDBJ whole genome shotgun (WGS) entry which is preliminary data.</text>
</comment>
<evidence type="ECO:0000256" key="4">
    <source>
        <dbReference type="ARBA" id="ARBA00022989"/>
    </source>
</evidence>
<evidence type="ECO:0000256" key="1">
    <source>
        <dbReference type="ARBA" id="ARBA00004651"/>
    </source>
</evidence>
<feature type="transmembrane region" description="Helical" evidence="6">
    <location>
        <begin position="223"/>
        <end position="242"/>
    </location>
</feature>
<feature type="transmembrane region" description="Helical" evidence="6">
    <location>
        <begin position="118"/>
        <end position="140"/>
    </location>
</feature>
<dbReference type="Proteomes" id="UP000318050">
    <property type="component" value="Unassembled WGS sequence"/>
</dbReference>
<name>A0A560J0E4_9PROT</name>
<dbReference type="Pfam" id="PF07690">
    <property type="entry name" value="MFS_1"/>
    <property type="match status" value="1"/>
</dbReference>
<dbReference type="InterPro" id="IPR020846">
    <property type="entry name" value="MFS_dom"/>
</dbReference>
<evidence type="ECO:0000256" key="3">
    <source>
        <dbReference type="ARBA" id="ARBA00022692"/>
    </source>
</evidence>
<dbReference type="GO" id="GO:0022857">
    <property type="term" value="F:transmembrane transporter activity"/>
    <property type="evidence" value="ECO:0007669"/>
    <property type="project" value="InterPro"/>
</dbReference>
<feature type="transmembrane region" description="Helical" evidence="6">
    <location>
        <begin position="183"/>
        <end position="202"/>
    </location>
</feature>
<keyword evidence="5 6" id="KW-0472">Membrane</keyword>
<organism evidence="8 9">
    <name type="scientific">Nitrospirillum amazonense</name>
    <dbReference type="NCBI Taxonomy" id="28077"/>
    <lineage>
        <taxon>Bacteria</taxon>
        <taxon>Pseudomonadati</taxon>
        <taxon>Pseudomonadota</taxon>
        <taxon>Alphaproteobacteria</taxon>
        <taxon>Rhodospirillales</taxon>
        <taxon>Azospirillaceae</taxon>
        <taxon>Nitrospirillum</taxon>
    </lineage>
</organism>
<evidence type="ECO:0000256" key="2">
    <source>
        <dbReference type="ARBA" id="ARBA00022475"/>
    </source>
</evidence>
<dbReference type="InterPro" id="IPR011701">
    <property type="entry name" value="MFS"/>
</dbReference>
<evidence type="ECO:0000256" key="6">
    <source>
        <dbReference type="SAM" id="Phobius"/>
    </source>
</evidence>
<dbReference type="AlphaFoldDB" id="A0A560J0E4"/>
<feature type="transmembrane region" description="Helical" evidence="6">
    <location>
        <begin position="378"/>
        <end position="400"/>
    </location>
</feature>
<dbReference type="PANTHER" id="PTHR43124:SF3">
    <property type="entry name" value="CHLORAMPHENICOL EFFLUX PUMP RV0191"/>
    <property type="match status" value="1"/>
</dbReference>
<feature type="transmembrane region" description="Helical" evidence="6">
    <location>
        <begin position="262"/>
        <end position="282"/>
    </location>
</feature>
<evidence type="ECO:0000259" key="7">
    <source>
        <dbReference type="PROSITE" id="PS50850"/>
    </source>
</evidence>
<feature type="transmembrane region" description="Helical" evidence="6">
    <location>
        <begin position="312"/>
        <end position="334"/>
    </location>
</feature>
<keyword evidence="2" id="KW-1003">Cell membrane</keyword>
<comment type="subcellular location">
    <subcellularLocation>
        <location evidence="1">Cell membrane</location>
        <topology evidence="1">Multi-pass membrane protein</topology>
    </subcellularLocation>
</comment>
<evidence type="ECO:0000256" key="5">
    <source>
        <dbReference type="ARBA" id="ARBA00023136"/>
    </source>
</evidence>
<feature type="transmembrane region" description="Helical" evidence="6">
    <location>
        <begin position="93"/>
        <end position="112"/>
    </location>
</feature>
<evidence type="ECO:0000313" key="8">
    <source>
        <dbReference type="EMBL" id="TWB64451.1"/>
    </source>
</evidence>
<evidence type="ECO:0000313" key="9">
    <source>
        <dbReference type="Proteomes" id="UP000318050"/>
    </source>
</evidence>
<dbReference type="InterPro" id="IPR036259">
    <property type="entry name" value="MFS_trans_sf"/>
</dbReference>
<feature type="transmembrane region" description="Helical" evidence="6">
    <location>
        <begin position="64"/>
        <end position="86"/>
    </location>
</feature>
<dbReference type="GO" id="GO:0005886">
    <property type="term" value="C:plasma membrane"/>
    <property type="evidence" value="ECO:0007669"/>
    <property type="project" value="UniProtKB-SubCell"/>
</dbReference>
<feature type="transmembrane region" description="Helical" evidence="6">
    <location>
        <begin position="152"/>
        <end position="171"/>
    </location>
</feature>
<protein>
    <submittedName>
        <fullName evidence="8">MFS family arabinose efflux permease</fullName>
    </submittedName>
</protein>
<dbReference type="SUPFAM" id="SSF103473">
    <property type="entry name" value="MFS general substrate transporter"/>
    <property type="match status" value="1"/>
</dbReference>